<dbReference type="Ensembl" id="ENSFHET00000013630.1">
    <property type="protein sequence ID" value="ENSFHEP00000022148.1"/>
    <property type="gene ID" value="ENSFHEG00000000756.1"/>
</dbReference>
<protein>
    <recommendedName>
        <fullName evidence="2">Integrase catalytic domain-containing protein</fullName>
    </recommendedName>
</protein>
<name>A0A3Q2Q5W3_FUNHE</name>
<dbReference type="GeneTree" id="ENSGT00490000044642"/>
<dbReference type="Gene3D" id="3.30.420.10">
    <property type="entry name" value="Ribonuclease H-like superfamily/Ribonuclease H"/>
    <property type="match status" value="1"/>
</dbReference>
<dbReference type="Proteomes" id="UP000265000">
    <property type="component" value="Unplaced"/>
</dbReference>
<dbReference type="PROSITE" id="PS50994">
    <property type="entry name" value="INTEGRASE"/>
    <property type="match status" value="1"/>
</dbReference>
<dbReference type="PANTHER" id="PTHR37984:SF9">
    <property type="entry name" value="INTEGRASE CATALYTIC DOMAIN-CONTAINING PROTEIN"/>
    <property type="match status" value="1"/>
</dbReference>
<organism evidence="3 4">
    <name type="scientific">Fundulus heteroclitus</name>
    <name type="common">Killifish</name>
    <name type="synonym">Mummichog</name>
    <dbReference type="NCBI Taxonomy" id="8078"/>
    <lineage>
        <taxon>Eukaryota</taxon>
        <taxon>Metazoa</taxon>
        <taxon>Chordata</taxon>
        <taxon>Craniata</taxon>
        <taxon>Vertebrata</taxon>
        <taxon>Euteleostomi</taxon>
        <taxon>Actinopterygii</taxon>
        <taxon>Neopterygii</taxon>
        <taxon>Teleostei</taxon>
        <taxon>Neoteleostei</taxon>
        <taxon>Acanthomorphata</taxon>
        <taxon>Ovalentaria</taxon>
        <taxon>Atherinomorphae</taxon>
        <taxon>Cyprinodontiformes</taxon>
        <taxon>Fundulidae</taxon>
        <taxon>Fundulus</taxon>
    </lineage>
</organism>
<sequence length="232" mass="25815">IALLSSTNASIVIMHVKSLFARHGIPKIVVSDNGPCYNFKVWQQFASHYGFNHVTSSPQHAQANGKAEKGVHIIKQILKKTTDSKSDPYLALLSYRAALLECGLSPAELLMNRKLRTTLPCCSEIKHNTGIQTKLENMNPLAKDDVVRIQNQDACNRKATVLQEVGPRAYEVKTEEGHVVRRNCRCLLKTKETFTETEIDADAFSASTESKADNDGHLQEDTSNVQPDRLNL</sequence>
<dbReference type="InterPro" id="IPR036397">
    <property type="entry name" value="RNaseH_sf"/>
</dbReference>
<dbReference type="InterPro" id="IPR001584">
    <property type="entry name" value="Integrase_cat-core"/>
</dbReference>
<keyword evidence="4" id="KW-1185">Reference proteome</keyword>
<evidence type="ECO:0000313" key="4">
    <source>
        <dbReference type="Proteomes" id="UP000265000"/>
    </source>
</evidence>
<feature type="domain" description="Integrase catalytic" evidence="2">
    <location>
        <begin position="1"/>
        <end position="142"/>
    </location>
</feature>
<dbReference type="AlphaFoldDB" id="A0A3Q2Q5W3"/>
<dbReference type="PANTHER" id="PTHR37984">
    <property type="entry name" value="PROTEIN CBG26694"/>
    <property type="match status" value="1"/>
</dbReference>
<evidence type="ECO:0000259" key="2">
    <source>
        <dbReference type="PROSITE" id="PS50994"/>
    </source>
</evidence>
<proteinExistence type="predicted"/>
<reference evidence="3" key="1">
    <citation type="submission" date="2025-08" db="UniProtKB">
        <authorList>
            <consortium name="Ensembl"/>
        </authorList>
    </citation>
    <scope>IDENTIFICATION</scope>
</reference>
<feature type="region of interest" description="Disordered" evidence="1">
    <location>
        <begin position="205"/>
        <end position="232"/>
    </location>
</feature>
<evidence type="ECO:0000256" key="1">
    <source>
        <dbReference type="SAM" id="MobiDB-lite"/>
    </source>
</evidence>
<feature type="compositionally biased region" description="Basic and acidic residues" evidence="1">
    <location>
        <begin position="210"/>
        <end position="220"/>
    </location>
</feature>
<dbReference type="InterPro" id="IPR050951">
    <property type="entry name" value="Retrovirus_Pol_polyprotein"/>
</dbReference>
<dbReference type="STRING" id="8078.ENSFHEP00000022148"/>
<accession>A0A3Q2Q5W3</accession>
<dbReference type="SUPFAM" id="SSF53098">
    <property type="entry name" value="Ribonuclease H-like"/>
    <property type="match status" value="1"/>
</dbReference>
<dbReference type="GO" id="GO:0003676">
    <property type="term" value="F:nucleic acid binding"/>
    <property type="evidence" value="ECO:0007669"/>
    <property type="project" value="InterPro"/>
</dbReference>
<dbReference type="InterPro" id="IPR012337">
    <property type="entry name" value="RNaseH-like_sf"/>
</dbReference>
<reference evidence="3" key="2">
    <citation type="submission" date="2025-09" db="UniProtKB">
        <authorList>
            <consortium name="Ensembl"/>
        </authorList>
    </citation>
    <scope>IDENTIFICATION</scope>
</reference>
<evidence type="ECO:0000313" key="3">
    <source>
        <dbReference type="Ensembl" id="ENSFHEP00000022148.1"/>
    </source>
</evidence>
<dbReference type="GO" id="GO:0015074">
    <property type="term" value="P:DNA integration"/>
    <property type="evidence" value="ECO:0007669"/>
    <property type="project" value="InterPro"/>
</dbReference>